<sequence>MQATSHDFGEITNVTSNTFGKTVKPGQNYIIRGIIKLKKELKWGTLHQTMTHQFKNIINLAIEDAKYNLCDIISSLTATEKKLQWGILHIIITHQFKNYLNLTFVDAKYNLCDMIVSLTNEYCPLKLGIYHGKFEDTIPSLDWPGKFHFKAIAYNENSDEIYCGMIEVDIEK</sequence>
<feature type="domain" description="MD-2-related lipid-recognition" evidence="1">
    <location>
        <begin position="100"/>
        <end position="169"/>
    </location>
</feature>
<evidence type="ECO:0000313" key="2">
    <source>
        <dbReference type="EnsemblMetazoa" id="Aqu2.1.17104_001"/>
    </source>
</evidence>
<dbReference type="Pfam" id="PF02221">
    <property type="entry name" value="E1_DerP2_DerF2"/>
    <property type="match status" value="1"/>
</dbReference>
<accession>A0A1X7TQ71</accession>
<dbReference type="InParanoid" id="A0A1X7TQ71"/>
<evidence type="ECO:0000259" key="1">
    <source>
        <dbReference type="Pfam" id="PF02221"/>
    </source>
</evidence>
<dbReference type="InterPro" id="IPR003172">
    <property type="entry name" value="ML_dom"/>
</dbReference>
<dbReference type="AlphaFoldDB" id="A0A1X7TQ71"/>
<dbReference type="EnsemblMetazoa" id="Aqu2.1.17104_001">
    <property type="protein sequence ID" value="Aqu2.1.17104_001"/>
    <property type="gene ID" value="Aqu2.1.17104"/>
</dbReference>
<proteinExistence type="predicted"/>
<name>A0A1X7TQ71_AMPQE</name>
<protein>
    <recommendedName>
        <fullName evidence="1">MD-2-related lipid-recognition domain-containing protein</fullName>
    </recommendedName>
</protein>
<organism evidence="2">
    <name type="scientific">Amphimedon queenslandica</name>
    <name type="common">Sponge</name>
    <dbReference type="NCBI Taxonomy" id="400682"/>
    <lineage>
        <taxon>Eukaryota</taxon>
        <taxon>Metazoa</taxon>
        <taxon>Porifera</taxon>
        <taxon>Demospongiae</taxon>
        <taxon>Heteroscleromorpha</taxon>
        <taxon>Haplosclerida</taxon>
        <taxon>Niphatidae</taxon>
        <taxon>Amphimedon</taxon>
    </lineage>
</organism>
<reference evidence="2" key="1">
    <citation type="submission" date="2017-05" db="UniProtKB">
        <authorList>
            <consortium name="EnsemblMetazoa"/>
        </authorList>
    </citation>
    <scope>IDENTIFICATION</scope>
</reference>